<dbReference type="GO" id="GO:0005737">
    <property type="term" value="C:cytoplasm"/>
    <property type="evidence" value="ECO:0007669"/>
    <property type="project" value="TreeGrafter"/>
</dbReference>
<dbReference type="Proteomes" id="UP000011575">
    <property type="component" value="Unassembled WGS sequence"/>
</dbReference>
<dbReference type="InterPro" id="IPR015422">
    <property type="entry name" value="PyrdxlP-dep_Trfase_small"/>
</dbReference>
<dbReference type="AlphaFoldDB" id="M0PBP4"/>
<evidence type="ECO:0000256" key="2">
    <source>
        <dbReference type="ARBA" id="ARBA00009077"/>
    </source>
</evidence>
<dbReference type="PIRSF" id="PIRSF001434">
    <property type="entry name" value="CGS"/>
    <property type="match status" value="1"/>
</dbReference>
<evidence type="ECO:0000256" key="1">
    <source>
        <dbReference type="ARBA" id="ARBA00001933"/>
    </source>
</evidence>
<feature type="region of interest" description="Disordered" evidence="4">
    <location>
        <begin position="1"/>
        <end position="80"/>
    </location>
</feature>
<feature type="compositionally biased region" description="Basic residues" evidence="4">
    <location>
        <begin position="55"/>
        <end position="64"/>
    </location>
</feature>
<gene>
    <name evidence="5" type="ORF">C461_06984</name>
</gene>
<dbReference type="GO" id="GO:0019343">
    <property type="term" value="P:cysteine biosynthetic process via cystathionine"/>
    <property type="evidence" value="ECO:0007669"/>
    <property type="project" value="TreeGrafter"/>
</dbReference>
<dbReference type="GO" id="GO:0019346">
    <property type="term" value="P:transsulfuration"/>
    <property type="evidence" value="ECO:0007669"/>
    <property type="project" value="InterPro"/>
</dbReference>
<dbReference type="CDD" id="cd00614">
    <property type="entry name" value="CGS_like"/>
    <property type="match status" value="1"/>
</dbReference>
<protein>
    <submittedName>
        <fullName evidence="5">Cys/Met metabolism pyridoxal-phosphate-dependent protein</fullName>
    </submittedName>
</protein>
<evidence type="ECO:0000313" key="5">
    <source>
        <dbReference type="EMBL" id="EMA67451.1"/>
    </source>
</evidence>
<feature type="compositionally biased region" description="Polar residues" evidence="4">
    <location>
        <begin position="14"/>
        <end position="26"/>
    </location>
</feature>
<dbReference type="PANTHER" id="PTHR11808">
    <property type="entry name" value="TRANS-SULFURATION ENZYME FAMILY MEMBER"/>
    <property type="match status" value="1"/>
</dbReference>
<dbReference type="PANTHER" id="PTHR11808:SF15">
    <property type="entry name" value="CYSTATHIONINE GAMMA-LYASE"/>
    <property type="match status" value="1"/>
</dbReference>
<dbReference type="Pfam" id="PF01053">
    <property type="entry name" value="Cys_Met_Meta_PP"/>
    <property type="match status" value="1"/>
</dbReference>
<reference evidence="5 6" key="1">
    <citation type="journal article" date="2014" name="PLoS Genet.">
        <title>Phylogenetically driven sequencing of extremely halophilic archaea reveals strategies for static and dynamic osmo-response.</title>
        <authorList>
            <person name="Becker E.A."/>
            <person name="Seitzer P.M."/>
            <person name="Tritt A."/>
            <person name="Larsen D."/>
            <person name="Krusor M."/>
            <person name="Yao A.I."/>
            <person name="Wu D."/>
            <person name="Madern D."/>
            <person name="Eisen J.A."/>
            <person name="Darling A.E."/>
            <person name="Facciotti M.T."/>
        </authorList>
    </citation>
    <scope>NUCLEOTIDE SEQUENCE [LARGE SCALE GENOMIC DNA]</scope>
    <source>
        <strain evidence="5 6">JCM 13560</strain>
    </source>
</reference>
<dbReference type="InterPro" id="IPR015424">
    <property type="entry name" value="PyrdxlP-dep_Trfase"/>
</dbReference>
<dbReference type="Gene3D" id="3.90.1150.10">
    <property type="entry name" value="Aspartate Aminotransferase, domain 1"/>
    <property type="match status" value="1"/>
</dbReference>
<dbReference type="PROSITE" id="PS00868">
    <property type="entry name" value="CYS_MET_METAB_PP"/>
    <property type="match status" value="1"/>
</dbReference>
<comment type="caution">
    <text evidence="5">The sequence shown here is derived from an EMBL/GenBank/DDBJ whole genome shotgun (WGS) entry which is preliminary data.</text>
</comment>
<dbReference type="GO" id="GO:0003962">
    <property type="term" value="F:cystathionine gamma-synthase activity"/>
    <property type="evidence" value="ECO:0007669"/>
    <property type="project" value="TreeGrafter"/>
</dbReference>
<sequence length="462" mass="49814">MEDSRRPGFKSLTEHFSQNHTATGRTVPTIATDEAVPTIATGEAIGSSSIDPKGKNHHGRRRHSGMSDPSTSSSTDGDDHRFETRAVHAGQEPDPETGALMTPIHANSTYKQDGPGEHRGYEYSRTGNPTRSDLEANLASLESGSHARCFSSGMGAINTVLNLLSAGDHVVAGDDVYGGTHRILTQVYDEYDVDTTFVDTTDHDAVRDAIEPTTELVWVETPTNPLMNVNDIGALADIAHANDALCAVDNTFATPYLQRPLEHGADIVCQSLTKYLGGHSDTIGGALIVDDADLDERIGFYQNSVGATPGPFDAFLVLRGTKTLPVRMDRHCENAMALAEWLENHDDVERVYYPGLESHPDHDLAAEQMDAFGGMLSFEFDGTLDQASTVVSETDVFTLAESLGGVESLIEQPAAMTHAAIPREERLAAGLTDGLIRVSVGIEHVDDMKADLQRAFDAALEE</sequence>
<dbReference type="InterPro" id="IPR000277">
    <property type="entry name" value="Cys/Met-Metab_PyrdxlP-dep_enz"/>
</dbReference>
<dbReference type="InterPro" id="IPR054542">
    <property type="entry name" value="Cys_met_metab_PP"/>
</dbReference>
<dbReference type="FunFam" id="3.40.640.10:FF:000009">
    <property type="entry name" value="Cystathionine gamma-synthase homolog"/>
    <property type="match status" value="1"/>
</dbReference>
<comment type="cofactor">
    <cofactor evidence="1">
        <name>pyridoxal 5'-phosphate</name>
        <dbReference type="ChEBI" id="CHEBI:597326"/>
    </cofactor>
</comment>
<organism evidence="5 6">
    <name type="scientific">Halorubrum aidingense JCM 13560</name>
    <dbReference type="NCBI Taxonomy" id="1230454"/>
    <lineage>
        <taxon>Archaea</taxon>
        <taxon>Methanobacteriati</taxon>
        <taxon>Methanobacteriota</taxon>
        <taxon>Stenosarchaea group</taxon>
        <taxon>Halobacteria</taxon>
        <taxon>Halobacteriales</taxon>
        <taxon>Haloferacaceae</taxon>
        <taxon>Halorubrum</taxon>
    </lineage>
</organism>
<proteinExistence type="inferred from homology"/>
<name>M0PBP4_9EURY</name>
<keyword evidence="6" id="KW-1185">Reference proteome</keyword>
<dbReference type="GO" id="GO:0004123">
    <property type="term" value="F:cystathionine gamma-lyase activity"/>
    <property type="evidence" value="ECO:0007669"/>
    <property type="project" value="TreeGrafter"/>
</dbReference>
<keyword evidence="3" id="KW-0663">Pyridoxal phosphate</keyword>
<accession>M0PBP4</accession>
<feature type="compositionally biased region" description="Low complexity" evidence="4">
    <location>
        <begin position="66"/>
        <end position="75"/>
    </location>
</feature>
<dbReference type="GO" id="GO:0030170">
    <property type="term" value="F:pyridoxal phosphate binding"/>
    <property type="evidence" value="ECO:0007669"/>
    <property type="project" value="InterPro"/>
</dbReference>
<dbReference type="STRING" id="1230454.C461_06984"/>
<dbReference type="FunFam" id="3.90.1150.10:FF:000008">
    <property type="entry name" value="Cystathionine gamma-synthase"/>
    <property type="match status" value="1"/>
</dbReference>
<dbReference type="NCBIfam" id="NF005871">
    <property type="entry name" value="PRK07811.1"/>
    <property type="match status" value="1"/>
</dbReference>
<evidence type="ECO:0000256" key="4">
    <source>
        <dbReference type="SAM" id="MobiDB-lite"/>
    </source>
</evidence>
<feature type="region of interest" description="Disordered" evidence="4">
    <location>
        <begin position="106"/>
        <end position="129"/>
    </location>
</feature>
<dbReference type="SUPFAM" id="SSF53383">
    <property type="entry name" value="PLP-dependent transferases"/>
    <property type="match status" value="1"/>
</dbReference>
<evidence type="ECO:0000313" key="6">
    <source>
        <dbReference type="Proteomes" id="UP000011575"/>
    </source>
</evidence>
<dbReference type="EMBL" id="AOJI01000022">
    <property type="protein sequence ID" value="EMA67451.1"/>
    <property type="molecule type" value="Genomic_DNA"/>
</dbReference>
<evidence type="ECO:0000256" key="3">
    <source>
        <dbReference type="ARBA" id="ARBA00022898"/>
    </source>
</evidence>
<comment type="similarity">
    <text evidence="2">Belongs to the trans-sulfuration enzymes family.</text>
</comment>
<dbReference type="Gene3D" id="3.40.640.10">
    <property type="entry name" value="Type I PLP-dependent aspartate aminotransferase-like (Major domain)"/>
    <property type="match status" value="1"/>
</dbReference>
<dbReference type="InterPro" id="IPR015421">
    <property type="entry name" value="PyrdxlP-dep_Trfase_major"/>
</dbReference>